<evidence type="ECO:0000313" key="1">
    <source>
        <dbReference type="EMBL" id="VCW96823.1"/>
    </source>
</evidence>
<reference evidence="1 2" key="1">
    <citation type="submission" date="2018-10" db="EMBL/GenBank/DDBJ databases">
        <authorList>
            <person name="Ekblom R."/>
            <person name="Jareborg N."/>
        </authorList>
    </citation>
    <scope>NUCLEOTIDE SEQUENCE [LARGE SCALE GENOMIC DNA]</scope>
    <source>
        <tissue evidence="1">Muscle</tissue>
    </source>
</reference>
<feature type="non-terminal residue" evidence="1">
    <location>
        <position position="76"/>
    </location>
</feature>
<feature type="non-terminal residue" evidence="1">
    <location>
        <position position="1"/>
    </location>
</feature>
<organism evidence="1 2">
    <name type="scientific">Gulo gulo</name>
    <name type="common">Wolverine</name>
    <name type="synonym">Gluton</name>
    <dbReference type="NCBI Taxonomy" id="48420"/>
    <lineage>
        <taxon>Eukaryota</taxon>
        <taxon>Metazoa</taxon>
        <taxon>Chordata</taxon>
        <taxon>Craniata</taxon>
        <taxon>Vertebrata</taxon>
        <taxon>Euteleostomi</taxon>
        <taxon>Mammalia</taxon>
        <taxon>Eutheria</taxon>
        <taxon>Laurasiatheria</taxon>
        <taxon>Carnivora</taxon>
        <taxon>Caniformia</taxon>
        <taxon>Musteloidea</taxon>
        <taxon>Mustelidae</taxon>
        <taxon>Guloninae</taxon>
        <taxon>Gulo</taxon>
    </lineage>
</organism>
<gene>
    <name evidence="1" type="ORF">BN2614_LOCUS5</name>
</gene>
<dbReference type="AlphaFoldDB" id="A0A9X9LUQ1"/>
<protein>
    <submittedName>
        <fullName evidence="1">Uncharacterized protein</fullName>
    </submittedName>
</protein>
<comment type="caution">
    <text evidence="1">The sequence shown here is derived from an EMBL/GenBank/DDBJ whole genome shotgun (WGS) entry which is preliminary data.</text>
</comment>
<sequence>ACRQPGGACSVGAGAPSPLTVAPGLPSKPQILVSPPLWWRCRVDTTLLFVLADVASVVHLENLFVTLVPPFVTPSE</sequence>
<keyword evidence="2" id="KW-1185">Reference proteome</keyword>
<name>A0A9X9LUQ1_GULGU</name>
<dbReference type="EMBL" id="CYRY02019604">
    <property type="protein sequence ID" value="VCW96823.1"/>
    <property type="molecule type" value="Genomic_DNA"/>
</dbReference>
<proteinExistence type="predicted"/>
<accession>A0A9X9LUQ1</accession>
<evidence type="ECO:0000313" key="2">
    <source>
        <dbReference type="Proteomes" id="UP000269945"/>
    </source>
</evidence>
<dbReference type="Proteomes" id="UP000269945">
    <property type="component" value="Unassembled WGS sequence"/>
</dbReference>